<dbReference type="VEuPathDB" id="AmoebaDB:DICPUDRAFT_82903"/>
<dbReference type="Proteomes" id="UP000001064">
    <property type="component" value="Unassembled WGS sequence"/>
</dbReference>
<feature type="compositionally biased region" description="Basic and acidic residues" evidence="1">
    <location>
        <begin position="133"/>
        <end position="145"/>
    </location>
</feature>
<evidence type="ECO:0000313" key="2">
    <source>
        <dbReference type="EMBL" id="EGC31197.1"/>
    </source>
</evidence>
<dbReference type="GeneID" id="10506029"/>
<sequence>MEIIITDTINNNNSNDNNHTNCCIVENCILNKDILKELEDVELHFLFHFKKCLECNYPIDHKLMEVDNIFIKNDLKDILSNHKSSIRHKIILKKTSFYRKRFNSVIDMDTFFSKTNNQEKIVEHVIKRIDIKNENNNENNHKINDENNNENNNNHKNNHKKNKENNHKNNNENNNNVNKNVNKNKSNDDYHCNPKKIKLSHNENSNKFPKIKVNDQENLKYIYTTLAEDEISINTIQKIFENKKLVEALQSSDLKTLEKNFINLPFQLKPIIFKSNCINPDSCVCTKDSLSPHTYWSFDIIELFKCILLTDLVNDISFYPIDSVTFSLYSSSQHFFRIFNENSKSLNIVLKINIDIEEIDGGLCNVVYTSIGNTVSCSVNQRFYLGCFPLCVSFQEAFVNILKPLLYSREEVYATIKIPPIDPTDKSNPLPVKAIEEAVSRKEFYTKHKRIKELESKIGLNENFINQLISNLNKIINEEKLKNKRDQHQQNEQEKEIKEKDDDVCKHLNNNTNFHKILKSQSELSKHEPHQYNNLGFSNIKGAYDNNPQYSSFFSIKFTVLDVSGNNSQASDLFSQIFSKPEKPCCLCEHPKNQIINFDQDYLRKSIDDNFTPLFLRRMKEKIADPPTVDHFFTLFKAILGIDYSSIPFFLLNFKDLYNPMDILFIKELDLLFSELSFLLSLISSLNKFETIPFVEDTNLFVQFVLELQSKEILTANHSKCLFLHLKYFFKLKKESFVEEDLSQLNNDIIDHHKLFMEIYKEFFVKDNQEKILLNLHSSKHWRFLISMYGSPIYYSIVSYNKELNRNKIFSIAEHSNQYIENLSKQFNLINEKSMKPPHITFGKIMDGSKEEIYSFVRINGRIYKPNYHYCIYGGEADEWYCQIQKITNENVYIFYFESDSRKKKNGIIGEVFKNNYTLNKNKAYAISLIKDPETLLERVFPILLDGYYYFPSNGKE</sequence>
<evidence type="ECO:0000256" key="1">
    <source>
        <dbReference type="SAM" id="MobiDB-lite"/>
    </source>
</evidence>
<organism evidence="2 3">
    <name type="scientific">Dictyostelium purpureum</name>
    <name type="common">Slime mold</name>
    <dbReference type="NCBI Taxonomy" id="5786"/>
    <lineage>
        <taxon>Eukaryota</taxon>
        <taxon>Amoebozoa</taxon>
        <taxon>Evosea</taxon>
        <taxon>Eumycetozoa</taxon>
        <taxon>Dictyostelia</taxon>
        <taxon>Dictyosteliales</taxon>
        <taxon>Dictyosteliaceae</taxon>
        <taxon>Dictyostelium</taxon>
    </lineage>
</organism>
<dbReference type="GO" id="GO:0000981">
    <property type="term" value="F:DNA-binding transcription factor activity, RNA polymerase II-specific"/>
    <property type="evidence" value="ECO:0000318"/>
    <property type="project" value="GO_Central"/>
</dbReference>
<dbReference type="AlphaFoldDB" id="F0ZXZ2"/>
<feature type="region of interest" description="Disordered" evidence="1">
    <location>
        <begin position="133"/>
        <end position="203"/>
    </location>
</feature>
<proteinExistence type="predicted"/>
<dbReference type="RefSeq" id="XP_003292286.1">
    <property type="nucleotide sequence ID" value="XM_003292238.1"/>
</dbReference>
<keyword evidence="3" id="KW-1185">Reference proteome</keyword>
<dbReference type="GO" id="GO:0000977">
    <property type="term" value="F:RNA polymerase II transcription regulatory region sequence-specific DNA binding"/>
    <property type="evidence" value="ECO:0000318"/>
    <property type="project" value="GO_Central"/>
</dbReference>
<dbReference type="EMBL" id="GL871270">
    <property type="protein sequence ID" value="EGC31197.1"/>
    <property type="molecule type" value="Genomic_DNA"/>
</dbReference>
<feature type="region of interest" description="Disordered" evidence="1">
    <location>
        <begin position="483"/>
        <end position="503"/>
    </location>
</feature>
<dbReference type="InParanoid" id="F0ZXZ2"/>
<dbReference type="GO" id="GO:0005634">
    <property type="term" value="C:nucleus"/>
    <property type="evidence" value="ECO:0000318"/>
    <property type="project" value="GO_Central"/>
</dbReference>
<protein>
    <submittedName>
        <fullName evidence="2">Uncharacterized protein</fullName>
    </submittedName>
</protein>
<gene>
    <name evidence="2" type="ORF">DICPUDRAFT_82903</name>
</gene>
<dbReference type="GO" id="GO:0006357">
    <property type="term" value="P:regulation of transcription by RNA polymerase II"/>
    <property type="evidence" value="ECO:0000318"/>
    <property type="project" value="GO_Central"/>
</dbReference>
<name>F0ZXZ2_DICPU</name>
<dbReference type="KEGG" id="dpp:DICPUDRAFT_82903"/>
<reference evidence="3" key="1">
    <citation type="journal article" date="2011" name="Genome Biol.">
        <title>Comparative genomics of the social amoebae Dictyostelium discoideum and Dictyostelium purpureum.</title>
        <authorList>
            <consortium name="US DOE Joint Genome Institute (JGI-PGF)"/>
            <person name="Sucgang R."/>
            <person name="Kuo A."/>
            <person name="Tian X."/>
            <person name="Salerno W."/>
            <person name="Parikh A."/>
            <person name="Feasley C.L."/>
            <person name="Dalin E."/>
            <person name="Tu H."/>
            <person name="Huang E."/>
            <person name="Barry K."/>
            <person name="Lindquist E."/>
            <person name="Shapiro H."/>
            <person name="Bruce D."/>
            <person name="Schmutz J."/>
            <person name="Salamov A."/>
            <person name="Fey P."/>
            <person name="Gaudet P."/>
            <person name="Anjard C."/>
            <person name="Babu M.M."/>
            <person name="Basu S."/>
            <person name="Bushmanova Y."/>
            <person name="van der Wel H."/>
            <person name="Katoh-Kurasawa M."/>
            <person name="Dinh C."/>
            <person name="Coutinho P.M."/>
            <person name="Saito T."/>
            <person name="Elias M."/>
            <person name="Schaap P."/>
            <person name="Kay R.R."/>
            <person name="Henrissat B."/>
            <person name="Eichinger L."/>
            <person name="Rivero F."/>
            <person name="Putnam N.H."/>
            <person name="West C.M."/>
            <person name="Loomis W.F."/>
            <person name="Chisholm R.L."/>
            <person name="Shaulsky G."/>
            <person name="Strassmann J.E."/>
            <person name="Queller D.C."/>
            <person name="Kuspa A."/>
            <person name="Grigoriev I.V."/>
        </authorList>
    </citation>
    <scope>NUCLEOTIDE SEQUENCE [LARGE SCALE GENOMIC DNA]</scope>
    <source>
        <strain evidence="3">QSDP1</strain>
    </source>
</reference>
<evidence type="ECO:0000313" key="3">
    <source>
        <dbReference type="Proteomes" id="UP000001064"/>
    </source>
</evidence>
<accession>F0ZXZ2</accession>
<feature type="compositionally biased region" description="Low complexity" evidence="1">
    <location>
        <begin position="171"/>
        <end position="184"/>
    </location>
</feature>